<keyword evidence="11 12" id="KW-0275">Fatty acid biosynthesis</keyword>
<comment type="domain">
    <text evidence="12">The histidine box domains are involved in binding the catalytic metal ions.</text>
</comment>
<sequence length="383" mass="43508">MPPNAQAGAQSITDSLLAAASAAADSEQGPTKLQEDSTGVLFECDVETTDGGLVKDITVLKKAERRRLKLVWRNIIAFAYLHLAALYGAYLMVTSAKWQTSVLAYFLYVVSGLGITAGAHRLWAHRSYKAKWPLRVILVIFNTIAFQDAAYHWARDHRVHHKYSETDADPHNATRGFFFSHVGWLLCKKHPDVKAKGKGVDLSDLRADPVLMFQKKYYMLLMPIACFIIPTTVPMYFWGESFMNAWFVATMFRWCFILNVTWLVNSAAHKFGGRPYDKFINPSENISVAILAFGEGWHNYHHVFPWDYKTAEFGKYSLNFTTAFIDFFAKIGWAYDLKSVSSDIIQKRVKRTGDGTHATWGWGDVDQPKEEIEDALITHKKSE</sequence>
<evidence type="ECO:0000256" key="1">
    <source>
        <dbReference type="ARBA" id="ARBA00004141"/>
    </source>
</evidence>
<evidence type="ECO:0000313" key="18">
    <source>
        <dbReference type="RefSeq" id="XP_065722567.1"/>
    </source>
</evidence>
<keyword evidence="8" id="KW-0408">Iron</keyword>
<feature type="transmembrane region" description="Helical" evidence="13">
    <location>
        <begin position="102"/>
        <end position="123"/>
    </location>
</feature>
<dbReference type="CDD" id="cd03505">
    <property type="entry name" value="Delta9-FADS-like"/>
    <property type="match status" value="1"/>
</dbReference>
<dbReference type="GeneID" id="108018676"/>
<feature type="transmembrane region" description="Helical" evidence="13">
    <location>
        <begin position="70"/>
        <end position="90"/>
    </location>
</feature>
<evidence type="ECO:0000256" key="13">
    <source>
        <dbReference type="SAM" id="Phobius"/>
    </source>
</evidence>
<evidence type="ECO:0000259" key="14">
    <source>
        <dbReference type="Pfam" id="PF00487"/>
    </source>
</evidence>
<dbReference type="RefSeq" id="XP_065722567.1">
    <property type="nucleotide sequence ID" value="XM_065866495.1"/>
</dbReference>
<feature type="transmembrane region" description="Helical" evidence="13">
    <location>
        <begin position="217"/>
        <end position="239"/>
    </location>
</feature>
<keyword evidence="15" id="KW-1185">Reference proteome</keyword>
<keyword evidence="6 13" id="KW-1133">Transmembrane helix</keyword>
<dbReference type="InterPro" id="IPR009160">
    <property type="entry name" value="Acyl-CoA_deSatase_haem/ster-bd"/>
</dbReference>
<evidence type="ECO:0000313" key="16">
    <source>
        <dbReference type="RefSeq" id="XP_016941737.3"/>
    </source>
</evidence>
<dbReference type="GO" id="GO:0004768">
    <property type="term" value="F:stearoyl-CoA 9-desaturase activity"/>
    <property type="evidence" value="ECO:0007669"/>
    <property type="project" value="InterPro"/>
</dbReference>
<keyword evidence="9" id="KW-0443">Lipid metabolism</keyword>
<comment type="subcellular location">
    <subcellularLocation>
        <location evidence="1">Membrane</location>
        <topology evidence="1">Multi-pass membrane protein</topology>
    </subcellularLocation>
</comment>
<dbReference type="GO" id="GO:0006636">
    <property type="term" value="P:unsaturated fatty acid biosynthetic process"/>
    <property type="evidence" value="ECO:0007669"/>
    <property type="project" value="InterPro"/>
</dbReference>
<feature type="domain" description="Fatty acid desaturase" evidence="14">
    <location>
        <begin position="97"/>
        <end position="305"/>
    </location>
</feature>
<dbReference type="RefSeq" id="XP_065722566.1">
    <property type="nucleotide sequence ID" value="XM_065866494.1"/>
</dbReference>
<dbReference type="InterPro" id="IPR005804">
    <property type="entry name" value="FA_desaturase_dom"/>
</dbReference>
<gene>
    <name evidence="16 17 18" type="primary">Desat1</name>
</gene>
<dbReference type="Pfam" id="PF00487">
    <property type="entry name" value="FA_desaturase"/>
    <property type="match status" value="1"/>
</dbReference>
<dbReference type="PRINTS" id="PR00075">
    <property type="entry name" value="FACDDSATRASE"/>
</dbReference>
<keyword evidence="3 12" id="KW-0444">Lipid biosynthesis</keyword>
<name>A0AB39ZRP7_DROSZ</name>
<dbReference type="InterPro" id="IPR015876">
    <property type="entry name" value="Acyl-CoA_DS"/>
</dbReference>
<dbReference type="CTD" id="117369"/>
<evidence type="ECO:0000256" key="12">
    <source>
        <dbReference type="RuleBase" id="RU000581"/>
    </source>
</evidence>
<dbReference type="PIRSF" id="PIRSF000345">
    <property type="entry name" value="OLE1"/>
    <property type="match status" value="1"/>
</dbReference>
<evidence type="ECO:0000256" key="7">
    <source>
        <dbReference type="ARBA" id="ARBA00023002"/>
    </source>
</evidence>
<dbReference type="PANTHER" id="PTHR11351:SF31">
    <property type="entry name" value="DESATURASE 1, ISOFORM A-RELATED"/>
    <property type="match status" value="1"/>
</dbReference>
<dbReference type="PANTHER" id="PTHR11351">
    <property type="entry name" value="ACYL-COA DESATURASE"/>
    <property type="match status" value="1"/>
</dbReference>
<evidence type="ECO:0000256" key="9">
    <source>
        <dbReference type="ARBA" id="ARBA00023098"/>
    </source>
</evidence>
<evidence type="ECO:0000256" key="10">
    <source>
        <dbReference type="ARBA" id="ARBA00023136"/>
    </source>
</evidence>
<evidence type="ECO:0000256" key="2">
    <source>
        <dbReference type="ARBA" id="ARBA00009295"/>
    </source>
</evidence>
<evidence type="ECO:0000256" key="3">
    <source>
        <dbReference type="ARBA" id="ARBA00022516"/>
    </source>
</evidence>
<evidence type="ECO:0000313" key="17">
    <source>
        <dbReference type="RefSeq" id="XP_065722566.1"/>
    </source>
</evidence>
<reference evidence="16 17" key="1">
    <citation type="submission" date="2025-04" db="UniProtKB">
        <authorList>
            <consortium name="RefSeq"/>
        </authorList>
    </citation>
    <scope>IDENTIFICATION</scope>
    <source>
        <strain evidence="16 17">WT10</strain>
        <tissue evidence="16 17">Whole body</tissue>
    </source>
</reference>
<proteinExistence type="inferred from homology"/>
<keyword evidence="5" id="KW-0276">Fatty acid metabolism</keyword>
<protein>
    <submittedName>
        <fullName evidence="16 17">Acyl-CoA Delta-9 desaturase</fullName>
    </submittedName>
</protein>
<comment type="cofactor">
    <cofactor evidence="12">
        <name>Fe(2+)</name>
        <dbReference type="ChEBI" id="CHEBI:29033"/>
    </cofactor>
</comment>
<dbReference type="AlphaFoldDB" id="A0AB39ZRP7"/>
<feature type="transmembrane region" description="Helical" evidence="13">
    <location>
        <begin position="245"/>
        <end position="264"/>
    </location>
</feature>
<dbReference type="Proteomes" id="UP001652628">
    <property type="component" value="Chromosome 3"/>
</dbReference>
<keyword evidence="7 12" id="KW-0560">Oxidoreductase</keyword>
<dbReference type="GO" id="GO:0005506">
    <property type="term" value="F:iron ion binding"/>
    <property type="evidence" value="ECO:0007669"/>
    <property type="project" value="TreeGrafter"/>
</dbReference>
<keyword evidence="10 13" id="KW-0472">Membrane</keyword>
<keyword evidence="4 12" id="KW-0812">Transmembrane</keyword>
<evidence type="ECO:0000256" key="8">
    <source>
        <dbReference type="ARBA" id="ARBA00023004"/>
    </source>
</evidence>
<evidence type="ECO:0000256" key="11">
    <source>
        <dbReference type="ARBA" id="ARBA00023160"/>
    </source>
</evidence>
<organism evidence="15 16">
    <name type="scientific">Drosophila suzukii</name>
    <name type="common">Spotted-wing drosophila fruit fly</name>
    <dbReference type="NCBI Taxonomy" id="28584"/>
    <lineage>
        <taxon>Eukaryota</taxon>
        <taxon>Metazoa</taxon>
        <taxon>Ecdysozoa</taxon>
        <taxon>Arthropoda</taxon>
        <taxon>Hexapoda</taxon>
        <taxon>Insecta</taxon>
        <taxon>Pterygota</taxon>
        <taxon>Neoptera</taxon>
        <taxon>Endopterygota</taxon>
        <taxon>Diptera</taxon>
        <taxon>Brachycera</taxon>
        <taxon>Muscomorpha</taxon>
        <taxon>Ephydroidea</taxon>
        <taxon>Drosophilidae</taxon>
        <taxon>Drosophila</taxon>
        <taxon>Sophophora</taxon>
    </lineage>
</organism>
<evidence type="ECO:0000256" key="4">
    <source>
        <dbReference type="ARBA" id="ARBA00022692"/>
    </source>
</evidence>
<dbReference type="RefSeq" id="XP_016941737.3">
    <property type="nucleotide sequence ID" value="XM_017086248.3"/>
</dbReference>
<dbReference type="GO" id="GO:0005789">
    <property type="term" value="C:endoplasmic reticulum membrane"/>
    <property type="evidence" value="ECO:0007669"/>
    <property type="project" value="TreeGrafter"/>
</dbReference>
<evidence type="ECO:0000313" key="15">
    <source>
        <dbReference type="Proteomes" id="UP001652628"/>
    </source>
</evidence>
<evidence type="ECO:0000256" key="6">
    <source>
        <dbReference type="ARBA" id="ARBA00022989"/>
    </source>
</evidence>
<evidence type="ECO:0000256" key="5">
    <source>
        <dbReference type="ARBA" id="ARBA00022832"/>
    </source>
</evidence>
<comment type="similarity">
    <text evidence="2 12">Belongs to the fatty acid desaturase type 1 family.</text>
</comment>
<accession>A0AB39ZRP7</accession>